<gene>
    <name evidence="1" type="ORF">TPR58_13820</name>
</gene>
<sequence length="57" mass="6276">MDPRDPLVLAAELRACAEIASDEDRADLLFLADEYERLAELSDDEDMGGPLNVSLPK</sequence>
<proteinExistence type="predicted"/>
<name>A0ABV0B9K1_9SPHN</name>
<accession>A0ABV0B9K1</accession>
<dbReference type="Proteomes" id="UP001427805">
    <property type="component" value="Unassembled WGS sequence"/>
</dbReference>
<evidence type="ECO:0000313" key="2">
    <source>
        <dbReference type="Proteomes" id="UP001427805"/>
    </source>
</evidence>
<protein>
    <submittedName>
        <fullName evidence="1">Uncharacterized protein</fullName>
    </submittedName>
</protein>
<evidence type="ECO:0000313" key="1">
    <source>
        <dbReference type="EMBL" id="MEN3748249.1"/>
    </source>
</evidence>
<keyword evidence="2" id="KW-1185">Reference proteome</keyword>
<reference evidence="1 2" key="1">
    <citation type="submission" date="2024-05" db="EMBL/GenBank/DDBJ databases">
        <title>Sphingomonas sp. HF-S3 16S ribosomal RNA gene Genome sequencing and assembly.</title>
        <authorList>
            <person name="Lee H."/>
        </authorList>
    </citation>
    <scope>NUCLEOTIDE SEQUENCE [LARGE SCALE GENOMIC DNA]</scope>
    <source>
        <strain evidence="1 2">HF-S3</strain>
    </source>
</reference>
<dbReference type="EMBL" id="JBDIZK010000008">
    <property type="protein sequence ID" value="MEN3748249.1"/>
    <property type="molecule type" value="Genomic_DNA"/>
</dbReference>
<comment type="caution">
    <text evidence="1">The sequence shown here is derived from an EMBL/GenBank/DDBJ whole genome shotgun (WGS) entry which is preliminary data.</text>
</comment>
<dbReference type="RefSeq" id="WP_346247268.1">
    <property type="nucleotide sequence ID" value="NZ_JBDIZK010000008.1"/>
</dbReference>
<organism evidence="1 2">
    <name type="scientific">Sphingomonas rustica</name>
    <dbReference type="NCBI Taxonomy" id="3103142"/>
    <lineage>
        <taxon>Bacteria</taxon>
        <taxon>Pseudomonadati</taxon>
        <taxon>Pseudomonadota</taxon>
        <taxon>Alphaproteobacteria</taxon>
        <taxon>Sphingomonadales</taxon>
        <taxon>Sphingomonadaceae</taxon>
        <taxon>Sphingomonas</taxon>
    </lineage>
</organism>